<reference evidence="14 15" key="1">
    <citation type="submission" date="2017-07" db="EMBL/GenBank/DDBJ databases">
        <title>Isolation and whole genome analysis of endospore-forming bacteria from heroin.</title>
        <authorList>
            <person name="Kalinowski J."/>
            <person name="Ahrens B."/>
            <person name="Al-Dilaimi A."/>
            <person name="Winkler A."/>
            <person name="Wibberg D."/>
            <person name="Schleenbecker U."/>
            <person name="Ruckert C."/>
            <person name="Wolfel R."/>
            <person name="Grass G."/>
        </authorList>
    </citation>
    <scope>NUCLEOTIDE SEQUENCE [LARGE SCALE GENOMIC DNA]</scope>
    <source>
        <strain evidence="14 15">7539</strain>
    </source>
</reference>
<feature type="transmembrane region" description="Helical" evidence="10">
    <location>
        <begin position="18"/>
        <end position="36"/>
    </location>
</feature>
<dbReference type="PANTHER" id="PTHR10906">
    <property type="entry name" value="SECY/SEC61-ALPHA FAMILY MEMBER"/>
    <property type="match status" value="1"/>
</dbReference>
<dbReference type="AlphaFoldDB" id="A0A268NTM9"/>
<dbReference type="GO" id="GO:0065002">
    <property type="term" value="P:intracellular protein transmembrane transport"/>
    <property type="evidence" value="ECO:0007669"/>
    <property type="project" value="UniProtKB-UniRule"/>
</dbReference>
<dbReference type="Gene3D" id="1.10.3370.10">
    <property type="entry name" value="SecY subunit domain"/>
    <property type="match status" value="1"/>
</dbReference>
<dbReference type="PROSITE" id="PS00755">
    <property type="entry name" value="SECY_1"/>
    <property type="match status" value="1"/>
</dbReference>
<feature type="transmembrane region" description="Helical" evidence="10">
    <location>
        <begin position="183"/>
        <end position="203"/>
    </location>
</feature>
<name>A0A268NTM9_SHOCL</name>
<evidence type="ECO:0000313" key="14">
    <source>
        <dbReference type="EMBL" id="PAE86873.1"/>
    </source>
</evidence>
<dbReference type="Proteomes" id="UP000216207">
    <property type="component" value="Unassembled WGS sequence"/>
</dbReference>
<keyword evidence="5 10" id="KW-0653">Protein transport</keyword>
<dbReference type="InterPro" id="IPR030659">
    <property type="entry name" value="SecY_CS"/>
</dbReference>
<dbReference type="SUPFAM" id="SSF103491">
    <property type="entry name" value="Preprotein translocase SecY subunit"/>
    <property type="match status" value="1"/>
</dbReference>
<dbReference type="FunFam" id="1.10.3370.10:FF:000001">
    <property type="entry name" value="Preprotein translocase subunit SecY"/>
    <property type="match status" value="1"/>
</dbReference>
<dbReference type="PROSITE" id="PS00756">
    <property type="entry name" value="SECY_2"/>
    <property type="match status" value="1"/>
</dbReference>
<dbReference type="NCBIfam" id="TIGR00967">
    <property type="entry name" value="3a0501s007"/>
    <property type="match status" value="1"/>
</dbReference>
<keyword evidence="8 10" id="KW-0472">Membrane</keyword>
<comment type="similarity">
    <text evidence="2 10 13">Belongs to the SecY/SEC61-alpha family.</text>
</comment>
<feature type="transmembrane region" description="Helical" evidence="10">
    <location>
        <begin position="373"/>
        <end position="395"/>
    </location>
</feature>
<dbReference type="PRINTS" id="PR00303">
    <property type="entry name" value="SECYTRNLCASE"/>
</dbReference>
<feature type="transmembrane region" description="Helical" evidence="10">
    <location>
        <begin position="153"/>
        <end position="171"/>
    </location>
</feature>
<comment type="caution">
    <text evidence="14">The sequence shown here is derived from an EMBL/GenBank/DDBJ whole genome shotgun (WGS) entry which is preliminary data.</text>
</comment>
<comment type="subunit">
    <text evidence="10">Component of the Sec protein translocase complex. Heterotrimer consisting of SecY, SecE and SecG subunits. The heterotrimers can form oligomers, although 1 heterotrimer is thought to be able to translocate proteins. Interacts with the ribosome. Interacts with SecDF, and other proteins may be involved. Interacts with SecA.</text>
</comment>
<comment type="function">
    <text evidence="10 11">The central subunit of the protein translocation channel SecYEG. Consists of two halves formed by TMs 1-5 and 6-10. These two domains form a lateral gate at the front which open onto the bilayer between TMs 2 and 7, and are clamped together by SecE at the back. The channel is closed by both a pore ring composed of hydrophobic SecY resides and a short helix (helix 2A) on the extracellular side of the membrane which forms a plug. The plug probably moves laterally to allow the channel to open. The ring and the pore may move independently.</text>
</comment>
<dbReference type="RefSeq" id="WP_011245034.1">
    <property type="nucleotide sequence ID" value="NZ_BOQQ01000014.1"/>
</dbReference>
<evidence type="ECO:0000256" key="2">
    <source>
        <dbReference type="ARBA" id="ARBA00005751"/>
    </source>
</evidence>
<dbReference type="Pfam" id="PF00344">
    <property type="entry name" value="SecY"/>
    <property type="match status" value="1"/>
</dbReference>
<feature type="transmembrane region" description="Helical" evidence="10">
    <location>
        <begin position="315"/>
        <end position="335"/>
    </location>
</feature>
<sequence>MFKAISNIFRVRDLRRKIIFTLLMLIVFRIGAFIPVPGTNSDALEMLFGGANAFGFLDTFGGGALSNFSIFAMGIMPYITASIVVQLLQLDVVPKFAEWAKQGEAGRKKLTQVTRYGTIVLGFVQAIAMSVGFNSMYQGAGPGLIENPSVMTYVYIAIVLTAGTAFLMWLGEQITAHGVGNGISLIIFAGIAAGIPNMLNALYTSEIEGAGDQLFLSIATVALLALIVLLIIIGVIYVHQALRKIPVQYAKRVVNRSQVGGQSTHLPIKVNASGVIPVIFASALFYFPSTIASFVGPEDKAWARWIVEHFVPSSWIGGSLFVVLIIAFTYFYTFVQVNPEKMADNLKRQGGYIPGIRPGQATQSFITKILYRLTFVGALFLATIATIPVVFIALLDLPQQVQIGGTGLLIIVGVALDTMKQIEGQLIKRSYKGFIN</sequence>
<evidence type="ECO:0000256" key="11">
    <source>
        <dbReference type="RuleBase" id="RU000537"/>
    </source>
</evidence>
<evidence type="ECO:0000256" key="4">
    <source>
        <dbReference type="ARBA" id="ARBA00022692"/>
    </source>
</evidence>
<dbReference type="InterPro" id="IPR023201">
    <property type="entry name" value="SecY_dom_sf"/>
</dbReference>
<dbReference type="GO" id="GO:0005886">
    <property type="term" value="C:plasma membrane"/>
    <property type="evidence" value="ECO:0007669"/>
    <property type="project" value="UniProtKB-SubCell"/>
</dbReference>
<keyword evidence="10" id="KW-1003">Cell membrane</keyword>
<keyword evidence="6 10" id="KW-1133">Transmembrane helix</keyword>
<evidence type="ECO:0000256" key="6">
    <source>
        <dbReference type="ARBA" id="ARBA00022989"/>
    </source>
</evidence>
<evidence type="ECO:0000256" key="12">
    <source>
        <dbReference type="RuleBase" id="RU003484"/>
    </source>
</evidence>
<evidence type="ECO:0000256" key="7">
    <source>
        <dbReference type="ARBA" id="ARBA00023010"/>
    </source>
</evidence>
<evidence type="ECO:0000256" key="3">
    <source>
        <dbReference type="ARBA" id="ARBA00022448"/>
    </source>
</evidence>
<comment type="subcellular location">
    <subcellularLocation>
        <location evidence="10">Cell membrane</location>
        <topology evidence="10">Multi-pass membrane protein</topology>
    </subcellularLocation>
    <subcellularLocation>
        <location evidence="1 12">Membrane</location>
        <topology evidence="1 12">Multi-pass membrane protein</topology>
    </subcellularLocation>
</comment>
<feature type="transmembrane region" description="Helical" evidence="10">
    <location>
        <begin position="215"/>
        <end position="238"/>
    </location>
</feature>
<dbReference type="OMA" id="FAMWLGE"/>
<dbReference type="EMBL" id="NPCC01000045">
    <property type="protein sequence ID" value="PAE86873.1"/>
    <property type="molecule type" value="Genomic_DNA"/>
</dbReference>
<keyword evidence="7 10" id="KW-0811">Translocation</keyword>
<proteinExistence type="inferred from homology"/>
<evidence type="ECO:0000256" key="1">
    <source>
        <dbReference type="ARBA" id="ARBA00004141"/>
    </source>
</evidence>
<feature type="transmembrane region" description="Helical" evidence="10">
    <location>
        <begin position="113"/>
        <end position="133"/>
    </location>
</feature>
<dbReference type="HAMAP" id="MF_01465">
    <property type="entry name" value="SecY"/>
    <property type="match status" value="1"/>
</dbReference>
<dbReference type="PIRSF" id="PIRSF004557">
    <property type="entry name" value="SecY"/>
    <property type="match status" value="1"/>
</dbReference>
<dbReference type="GO" id="GO:0006605">
    <property type="term" value="P:protein targeting"/>
    <property type="evidence" value="ECO:0007669"/>
    <property type="project" value="UniProtKB-UniRule"/>
</dbReference>
<dbReference type="InterPro" id="IPR002208">
    <property type="entry name" value="SecY/SEC61-alpha"/>
</dbReference>
<evidence type="ECO:0000256" key="13">
    <source>
        <dbReference type="RuleBase" id="RU004349"/>
    </source>
</evidence>
<evidence type="ECO:0000256" key="9">
    <source>
        <dbReference type="ARBA" id="ARBA00039733"/>
    </source>
</evidence>
<evidence type="ECO:0000256" key="5">
    <source>
        <dbReference type="ARBA" id="ARBA00022927"/>
    </source>
</evidence>
<feature type="transmembrane region" description="Helical" evidence="10">
    <location>
        <begin position="68"/>
        <end position="92"/>
    </location>
</feature>
<gene>
    <name evidence="10" type="primary">secY</name>
    <name evidence="14" type="ORF">CHH72_21325</name>
</gene>
<accession>A0A268NTM9</accession>
<protein>
    <recommendedName>
        <fullName evidence="9 10">Protein translocase subunit SecY</fullName>
    </recommendedName>
</protein>
<organism evidence="14 15">
    <name type="scientific">Shouchella clausii</name>
    <name type="common">Alkalihalobacillus clausii</name>
    <dbReference type="NCBI Taxonomy" id="79880"/>
    <lineage>
        <taxon>Bacteria</taxon>
        <taxon>Bacillati</taxon>
        <taxon>Bacillota</taxon>
        <taxon>Bacilli</taxon>
        <taxon>Bacillales</taxon>
        <taxon>Bacillaceae</taxon>
        <taxon>Shouchella</taxon>
    </lineage>
</organism>
<dbReference type="InterPro" id="IPR026593">
    <property type="entry name" value="SecY"/>
</dbReference>
<feature type="transmembrane region" description="Helical" evidence="10">
    <location>
        <begin position="275"/>
        <end position="295"/>
    </location>
</feature>
<dbReference type="GO" id="GO:0043952">
    <property type="term" value="P:protein transport by the Sec complex"/>
    <property type="evidence" value="ECO:0007669"/>
    <property type="project" value="UniProtKB-UniRule"/>
</dbReference>
<keyword evidence="3 10" id="KW-0813">Transport</keyword>
<feature type="transmembrane region" description="Helical" evidence="10">
    <location>
        <begin position="401"/>
        <end position="419"/>
    </location>
</feature>
<keyword evidence="4 10" id="KW-0812">Transmembrane</keyword>
<evidence type="ECO:0000313" key="15">
    <source>
        <dbReference type="Proteomes" id="UP000216207"/>
    </source>
</evidence>
<evidence type="ECO:0000256" key="8">
    <source>
        <dbReference type="ARBA" id="ARBA00023136"/>
    </source>
</evidence>
<evidence type="ECO:0000256" key="10">
    <source>
        <dbReference type="HAMAP-Rule" id="MF_01465"/>
    </source>
</evidence>